<evidence type="ECO:0000256" key="2">
    <source>
        <dbReference type="ARBA" id="ARBA00009152"/>
    </source>
</evidence>
<dbReference type="PANTHER" id="PTHR21039">
    <property type="entry name" value="HISTIDINOL PHOSPHATASE-RELATED"/>
    <property type="match status" value="1"/>
</dbReference>
<dbReference type="AlphaFoldDB" id="A0A316V1G7"/>
<feature type="compositionally biased region" description="Basic and acidic residues" evidence="9">
    <location>
        <begin position="336"/>
        <end position="349"/>
    </location>
</feature>
<evidence type="ECO:0000256" key="4">
    <source>
        <dbReference type="ARBA" id="ARBA00022605"/>
    </source>
</evidence>
<keyword evidence="4 8" id="KW-0028">Amino-acid biosynthesis</keyword>
<evidence type="ECO:0000256" key="5">
    <source>
        <dbReference type="ARBA" id="ARBA00022801"/>
    </source>
</evidence>
<gene>
    <name evidence="11" type="ORF">BDZ90DRAFT_229415</name>
</gene>
<dbReference type="EMBL" id="KZ819662">
    <property type="protein sequence ID" value="PWN30391.1"/>
    <property type="molecule type" value="Genomic_DNA"/>
</dbReference>
<keyword evidence="12" id="KW-1185">Reference proteome</keyword>
<evidence type="ECO:0000256" key="9">
    <source>
        <dbReference type="SAM" id="MobiDB-lite"/>
    </source>
</evidence>
<dbReference type="GeneID" id="37026872"/>
<dbReference type="Proteomes" id="UP000245884">
    <property type="component" value="Unassembled WGS sequence"/>
</dbReference>
<evidence type="ECO:0000256" key="3">
    <source>
        <dbReference type="ARBA" id="ARBA00013085"/>
    </source>
</evidence>
<feature type="domain" description="PHP" evidence="10">
    <location>
        <begin position="4"/>
        <end position="258"/>
    </location>
</feature>
<dbReference type="RefSeq" id="XP_025365003.1">
    <property type="nucleotide sequence ID" value="XM_025505049.1"/>
</dbReference>
<dbReference type="Pfam" id="PF02811">
    <property type="entry name" value="PHP"/>
    <property type="match status" value="1"/>
</dbReference>
<dbReference type="STRING" id="1569628.A0A316V1G7"/>
<evidence type="ECO:0000256" key="6">
    <source>
        <dbReference type="ARBA" id="ARBA00023102"/>
    </source>
</evidence>
<evidence type="ECO:0000256" key="7">
    <source>
        <dbReference type="ARBA" id="ARBA00049158"/>
    </source>
</evidence>
<accession>A0A316V1G7</accession>
<dbReference type="InterPro" id="IPR016195">
    <property type="entry name" value="Pol/histidinol_Pase-like"/>
</dbReference>
<dbReference type="OrthoDB" id="5957391at2759"/>
<evidence type="ECO:0000259" key="10">
    <source>
        <dbReference type="Pfam" id="PF02811"/>
    </source>
</evidence>
<comment type="catalytic activity">
    <reaction evidence="7 8">
        <text>L-histidinol phosphate + H2O = L-histidinol + phosphate</text>
        <dbReference type="Rhea" id="RHEA:14465"/>
        <dbReference type="ChEBI" id="CHEBI:15377"/>
        <dbReference type="ChEBI" id="CHEBI:43474"/>
        <dbReference type="ChEBI" id="CHEBI:57699"/>
        <dbReference type="ChEBI" id="CHEBI:57980"/>
        <dbReference type="EC" id="3.1.3.15"/>
    </reaction>
</comment>
<dbReference type="SUPFAM" id="SSF89550">
    <property type="entry name" value="PHP domain-like"/>
    <property type="match status" value="1"/>
</dbReference>
<dbReference type="UniPathway" id="UPA00031">
    <property type="reaction ID" value="UER00013"/>
</dbReference>
<comment type="pathway">
    <text evidence="1 8">Amino-acid biosynthesis; L-histidine biosynthesis; L-histidine from 5-phospho-alpha-D-ribose 1-diphosphate: step 8/9.</text>
</comment>
<dbReference type="PANTHER" id="PTHR21039:SF0">
    <property type="entry name" value="HISTIDINOL-PHOSPHATASE"/>
    <property type="match status" value="1"/>
</dbReference>
<comment type="similarity">
    <text evidence="2 8">Belongs to the PHP hydrolase family. HisK subfamily.</text>
</comment>
<proteinExistence type="inferred from homology"/>
<dbReference type="GO" id="GO:0000105">
    <property type="term" value="P:L-histidine biosynthetic process"/>
    <property type="evidence" value="ECO:0007669"/>
    <property type="project" value="UniProtKB-UniRule"/>
</dbReference>
<dbReference type="GO" id="GO:0004401">
    <property type="term" value="F:histidinol-phosphatase activity"/>
    <property type="evidence" value="ECO:0007669"/>
    <property type="project" value="UniProtKB-UniRule"/>
</dbReference>
<dbReference type="Gene3D" id="3.20.20.140">
    <property type="entry name" value="Metal-dependent hydrolases"/>
    <property type="match status" value="1"/>
</dbReference>
<dbReference type="NCBIfam" id="TIGR01856">
    <property type="entry name" value="hisJ_fam"/>
    <property type="match status" value="1"/>
</dbReference>
<organism evidence="11 12">
    <name type="scientific">Jaminaea rosea</name>
    <dbReference type="NCBI Taxonomy" id="1569628"/>
    <lineage>
        <taxon>Eukaryota</taxon>
        <taxon>Fungi</taxon>
        <taxon>Dikarya</taxon>
        <taxon>Basidiomycota</taxon>
        <taxon>Ustilaginomycotina</taxon>
        <taxon>Exobasidiomycetes</taxon>
        <taxon>Microstromatales</taxon>
        <taxon>Microstromatales incertae sedis</taxon>
        <taxon>Jaminaea</taxon>
    </lineage>
</organism>
<evidence type="ECO:0000256" key="1">
    <source>
        <dbReference type="ARBA" id="ARBA00004970"/>
    </source>
</evidence>
<sequence>MHSHHSHSAAFCSHAHPGSSPQIMLERATELGFHTYGLSEHVPRQFESELYPEEREEGSTPAKLLAKWQAYLVEARRMQNEYRTKAKGKERAVPNVLVGAETENLCPSTLAWLKAEVLRTPGEEQRAAAVGKGVVDYLVGSVHHAGGFASPCRPARDAGIPIDFDAATFNDALDHFGGQSEEAHLQLCLAYLDAQYSLINELRPEVIGHFDLCRLFRPQTELLKMGAAANSLQLEVSQACTRNISLAASYGALFEINSASCRKGWATPYPAADVLREILRLGGRVCLSDDAHGPTHVAISYDQSRRYLMEMRVETLWHLELDEERNQEEAGLLEDESMRRAREASEKPGEGAPVRFLRGTRAKGVTGWADDPFWARLSALREQGP</sequence>
<name>A0A316V1G7_9BASI</name>
<dbReference type="InterPro" id="IPR010140">
    <property type="entry name" value="Histidinol_P_phosphatase_HisJ"/>
</dbReference>
<dbReference type="InterPro" id="IPR004013">
    <property type="entry name" value="PHP_dom"/>
</dbReference>
<evidence type="ECO:0000256" key="8">
    <source>
        <dbReference type="RuleBase" id="RU366003"/>
    </source>
</evidence>
<dbReference type="GO" id="GO:0005737">
    <property type="term" value="C:cytoplasm"/>
    <property type="evidence" value="ECO:0007669"/>
    <property type="project" value="TreeGrafter"/>
</dbReference>
<reference evidence="11 12" key="1">
    <citation type="journal article" date="2018" name="Mol. Biol. Evol.">
        <title>Broad Genomic Sampling Reveals a Smut Pathogenic Ancestry of the Fungal Clade Ustilaginomycotina.</title>
        <authorList>
            <person name="Kijpornyongpan T."/>
            <person name="Mondo S.J."/>
            <person name="Barry K."/>
            <person name="Sandor L."/>
            <person name="Lee J."/>
            <person name="Lipzen A."/>
            <person name="Pangilinan J."/>
            <person name="LaButti K."/>
            <person name="Hainaut M."/>
            <person name="Henrissat B."/>
            <person name="Grigoriev I.V."/>
            <person name="Spatafora J.W."/>
            <person name="Aime M.C."/>
        </authorList>
    </citation>
    <scope>NUCLEOTIDE SEQUENCE [LARGE SCALE GENOMIC DNA]</scope>
    <source>
        <strain evidence="11 12">MCA 5214</strain>
    </source>
</reference>
<protein>
    <recommendedName>
        <fullName evidence="3 8">Histidinol-phosphatase</fullName>
        <shortName evidence="8">HolPase</shortName>
        <ecNumber evidence="3 8">3.1.3.15</ecNumber>
    </recommendedName>
</protein>
<feature type="region of interest" description="Disordered" evidence="9">
    <location>
        <begin position="336"/>
        <end position="356"/>
    </location>
</feature>
<keyword evidence="6 8" id="KW-0368">Histidine biosynthesis</keyword>
<evidence type="ECO:0000313" key="12">
    <source>
        <dbReference type="Proteomes" id="UP000245884"/>
    </source>
</evidence>
<evidence type="ECO:0000313" key="11">
    <source>
        <dbReference type="EMBL" id="PWN30391.1"/>
    </source>
</evidence>
<keyword evidence="5 8" id="KW-0378">Hydrolase</keyword>
<dbReference type="EC" id="3.1.3.15" evidence="3 8"/>